<dbReference type="Gene3D" id="3.90.870.10">
    <property type="entry name" value="DHBP synthase"/>
    <property type="match status" value="1"/>
</dbReference>
<keyword evidence="7" id="KW-0460">Magnesium</keyword>
<comment type="cofactor">
    <cofactor evidence="7">
        <name>Mg(2+)</name>
        <dbReference type="ChEBI" id="CHEBI:18420"/>
    </cofactor>
    <cofactor evidence="7">
        <name>Mn(2+)</name>
        <dbReference type="ChEBI" id="CHEBI:29035"/>
    </cofactor>
    <text evidence="7">Binds 2 divalent metal cations per subunit. Magnesium or manganese.</text>
</comment>
<proteinExistence type="inferred from homology"/>
<dbReference type="GO" id="GO:0005829">
    <property type="term" value="C:cytosol"/>
    <property type="evidence" value="ECO:0007669"/>
    <property type="project" value="TreeGrafter"/>
</dbReference>
<keyword evidence="9" id="KW-1185">Reference proteome</keyword>
<dbReference type="InterPro" id="IPR017945">
    <property type="entry name" value="DHBP_synth_RibB-like_a/b_dom"/>
</dbReference>
<dbReference type="InterPro" id="IPR000422">
    <property type="entry name" value="DHBP_synthase_RibB"/>
</dbReference>
<dbReference type="UniPathway" id="UPA00275">
    <property type="reaction ID" value="UER00399"/>
</dbReference>
<evidence type="ECO:0000256" key="4">
    <source>
        <dbReference type="ARBA" id="ARBA00018836"/>
    </source>
</evidence>
<dbReference type="AlphaFoldDB" id="D1ATL7"/>
<evidence type="ECO:0000256" key="6">
    <source>
        <dbReference type="ARBA" id="ARBA00022723"/>
    </source>
</evidence>
<protein>
    <recommendedName>
        <fullName evidence="4 7">3,4-dihydroxy-2-butanone 4-phosphate synthase</fullName>
        <shortName evidence="7">DHBP synthase</shortName>
        <ecNumber evidence="3 7">4.1.99.12</ecNumber>
    </recommendedName>
</protein>
<name>D1ATL7_ANACI</name>
<dbReference type="PANTHER" id="PTHR21327">
    <property type="entry name" value="GTP CYCLOHYDROLASE II-RELATED"/>
    <property type="match status" value="1"/>
</dbReference>
<dbReference type="EC" id="4.1.99.12" evidence="3 7"/>
<dbReference type="HOGENOM" id="CLU_020273_3_0_5"/>
<dbReference type="NCBIfam" id="TIGR00506">
    <property type="entry name" value="ribB"/>
    <property type="match status" value="1"/>
</dbReference>
<dbReference type="PANTHER" id="PTHR21327:SF18">
    <property type="entry name" value="3,4-DIHYDROXY-2-BUTANONE 4-PHOSPHATE SYNTHASE"/>
    <property type="match status" value="1"/>
</dbReference>
<evidence type="ECO:0000256" key="7">
    <source>
        <dbReference type="RuleBase" id="RU003843"/>
    </source>
</evidence>
<keyword evidence="7" id="KW-0456">Lyase</keyword>
<evidence type="ECO:0000256" key="3">
    <source>
        <dbReference type="ARBA" id="ARBA00012153"/>
    </source>
</evidence>
<comment type="subunit">
    <text evidence="7">Homodimer.</text>
</comment>
<keyword evidence="6 7" id="KW-0479">Metal-binding</keyword>
<evidence type="ECO:0000256" key="1">
    <source>
        <dbReference type="ARBA" id="ARBA00002284"/>
    </source>
</evidence>
<reference evidence="8 9" key="1">
    <citation type="journal article" date="2010" name="J. Bacteriol.">
        <title>Complete genome sequence of Anaplasma marginale subsp. centrale.</title>
        <authorList>
            <person name="Herndon D.R."/>
            <person name="Palmer G.H."/>
            <person name="Shkap V."/>
            <person name="Knowles D.P. Jr."/>
            <person name="Brayton K.A."/>
        </authorList>
    </citation>
    <scope>NUCLEOTIDE SEQUENCE [LARGE SCALE GENOMIC DNA]</scope>
    <source>
        <strain evidence="8 9">Israel</strain>
    </source>
</reference>
<comment type="pathway">
    <text evidence="2 7">Cofactor biosynthesis; riboflavin biosynthesis; 2-hydroxy-3-oxobutyl phosphate from D-ribulose 5-phosphate: step 1/1.</text>
</comment>
<dbReference type="STRING" id="574556.ACIS_00221"/>
<dbReference type="SUPFAM" id="SSF55821">
    <property type="entry name" value="YrdC/RibB"/>
    <property type="match status" value="1"/>
</dbReference>
<organism evidence="8 9">
    <name type="scientific">Anaplasma centrale (strain Israel)</name>
    <name type="common">Anaplasma marginale subsp. centrale (strain Israel)</name>
    <dbReference type="NCBI Taxonomy" id="574556"/>
    <lineage>
        <taxon>Bacteria</taxon>
        <taxon>Pseudomonadati</taxon>
        <taxon>Pseudomonadota</taxon>
        <taxon>Alphaproteobacteria</taxon>
        <taxon>Rickettsiales</taxon>
        <taxon>Anaplasmataceae</taxon>
        <taxon>Anaplasma</taxon>
    </lineage>
</organism>
<accession>D1ATL7</accession>
<dbReference type="GO" id="GO:0016787">
    <property type="term" value="F:hydrolase activity"/>
    <property type="evidence" value="ECO:0007669"/>
    <property type="project" value="UniProtKB-KW"/>
</dbReference>
<keyword evidence="5 7" id="KW-0686">Riboflavin biosynthesis</keyword>
<comment type="similarity">
    <text evidence="7">Belongs to the DHBP synthase family.</text>
</comment>
<evidence type="ECO:0000313" key="8">
    <source>
        <dbReference type="EMBL" id="ACZ48895.1"/>
    </source>
</evidence>
<dbReference type="GO" id="GO:0009231">
    <property type="term" value="P:riboflavin biosynthetic process"/>
    <property type="evidence" value="ECO:0007669"/>
    <property type="project" value="UniProtKB-UniPathway"/>
</dbReference>
<comment type="function">
    <text evidence="1 7">Catalyzes the conversion of D-ribulose 5-phosphate to formate and 3,4-dihydroxy-2-butanone 4-phosphate.</text>
</comment>
<dbReference type="GO" id="GO:0046872">
    <property type="term" value="F:metal ion binding"/>
    <property type="evidence" value="ECO:0007669"/>
    <property type="project" value="UniProtKB-KW"/>
</dbReference>
<dbReference type="Pfam" id="PF00926">
    <property type="entry name" value="DHBP_synthase"/>
    <property type="match status" value="1"/>
</dbReference>
<comment type="catalytic activity">
    <reaction evidence="7">
        <text>D-ribulose 5-phosphate = (2S)-2-hydroxy-3-oxobutyl phosphate + formate + H(+)</text>
        <dbReference type="Rhea" id="RHEA:18457"/>
        <dbReference type="ChEBI" id="CHEBI:15378"/>
        <dbReference type="ChEBI" id="CHEBI:15740"/>
        <dbReference type="ChEBI" id="CHEBI:58121"/>
        <dbReference type="ChEBI" id="CHEBI:58830"/>
        <dbReference type="EC" id="4.1.99.12"/>
    </reaction>
</comment>
<dbReference type="eggNOG" id="COG0108">
    <property type="taxonomic scope" value="Bacteria"/>
</dbReference>
<sequence length="219" mass="22772">MRKKGELVDMSVELLASGVFAPVDKVVEAAAQGKAFVLLDDAERENEGDLVVLADRVSAATINMMIRHGSGIVCLAISEQHADRLGLALMPRRNASDGCPAFTTSIDARYGITTGVSAYDRVATILAAVAEHSTADDIVTPGHVFPIIADSGGITKRAGHTEASVEIAKLAGATGAAVICELMNPDGTMSRLPEIVAFAQAHDVGVTTIKGLVEYLSSA</sequence>
<evidence type="ECO:0000256" key="5">
    <source>
        <dbReference type="ARBA" id="ARBA00022619"/>
    </source>
</evidence>
<dbReference type="GO" id="GO:0008686">
    <property type="term" value="F:3,4-dihydroxy-2-butanone-4-phosphate synthase activity"/>
    <property type="evidence" value="ECO:0007669"/>
    <property type="project" value="UniProtKB-EC"/>
</dbReference>
<keyword evidence="8" id="KW-0378">Hydrolase</keyword>
<dbReference type="EMBL" id="CP001759">
    <property type="protein sequence ID" value="ACZ48895.1"/>
    <property type="molecule type" value="Genomic_DNA"/>
</dbReference>
<evidence type="ECO:0000256" key="2">
    <source>
        <dbReference type="ARBA" id="ARBA00004904"/>
    </source>
</evidence>
<keyword evidence="7" id="KW-0464">Manganese</keyword>
<dbReference type="KEGG" id="acn:ACIS_00221"/>
<gene>
    <name evidence="8" type="primary">ribA</name>
    <name evidence="8" type="ordered locus">ACIS_00221</name>
</gene>
<evidence type="ECO:0000313" key="9">
    <source>
        <dbReference type="Proteomes" id="UP000000630"/>
    </source>
</evidence>
<dbReference type="Proteomes" id="UP000000630">
    <property type="component" value="Chromosome"/>
</dbReference>